<dbReference type="InterPro" id="IPR005822">
    <property type="entry name" value="Ribosomal_uL13"/>
</dbReference>
<gene>
    <name evidence="4" type="primary">rplM</name>
    <name evidence="5" type="ORF">CO173_02295</name>
</gene>
<dbReference type="InterPro" id="IPR005823">
    <property type="entry name" value="Ribosomal_uL13_bac-type"/>
</dbReference>
<evidence type="ECO:0000256" key="1">
    <source>
        <dbReference type="ARBA" id="ARBA00006227"/>
    </source>
</evidence>
<comment type="similarity">
    <text evidence="1 4">Belongs to the universal ribosomal protein uL13 family.</text>
</comment>
<dbReference type="PANTHER" id="PTHR11545:SF2">
    <property type="entry name" value="LARGE RIBOSOMAL SUBUNIT PROTEIN UL13M"/>
    <property type="match status" value="1"/>
</dbReference>
<comment type="caution">
    <text evidence="5">The sequence shown here is derived from an EMBL/GenBank/DDBJ whole genome shotgun (WGS) entry which is preliminary data.</text>
</comment>
<dbReference type="Proteomes" id="UP000231263">
    <property type="component" value="Unassembled WGS sequence"/>
</dbReference>
<dbReference type="Gene3D" id="3.90.1180.10">
    <property type="entry name" value="Ribosomal protein L13"/>
    <property type="match status" value="1"/>
</dbReference>
<evidence type="ECO:0000313" key="6">
    <source>
        <dbReference type="Proteomes" id="UP000231263"/>
    </source>
</evidence>
<dbReference type="Pfam" id="PF00572">
    <property type="entry name" value="Ribosomal_L13"/>
    <property type="match status" value="1"/>
</dbReference>
<dbReference type="HAMAP" id="MF_01366">
    <property type="entry name" value="Ribosomal_uL13"/>
    <property type="match status" value="1"/>
</dbReference>
<dbReference type="EMBL" id="PFWT01000009">
    <property type="protein sequence ID" value="PJA46575.1"/>
    <property type="molecule type" value="Genomic_DNA"/>
</dbReference>
<protein>
    <recommendedName>
        <fullName evidence="4">Large ribosomal subunit protein uL13</fullName>
    </recommendedName>
</protein>
<dbReference type="GO" id="GO:0003735">
    <property type="term" value="F:structural constituent of ribosome"/>
    <property type="evidence" value="ECO:0007669"/>
    <property type="project" value="InterPro"/>
</dbReference>
<dbReference type="PIRSF" id="PIRSF002181">
    <property type="entry name" value="Ribosomal_L13"/>
    <property type="match status" value="1"/>
</dbReference>
<evidence type="ECO:0000256" key="2">
    <source>
        <dbReference type="ARBA" id="ARBA00022980"/>
    </source>
</evidence>
<reference evidence="6" key="1">
    <citation type="submission" date="2017-09" db="EMBL/GenBank/DDBJ databases">
        <title>Depth-based differentiation of microbial function through sediment-hosted aquifers and enrichment of novel symbionts in the deep terrestrial subsurface.</title>
        <authorList>
            <person name="Probst A.J."/>
            <person name="Ladd B."/>
            <person name="Jarett J.K."/>
            <person name="Geller-Mcgrath D.E."/>
            <person name="Sieber C.M.K."/>
            <person name="Emerson J.B."/>
            <person name="Anantharaman K."/>
            <person name="Thomas B.C."/>
            <person name="Malmstrom R."/>
            <person name="Stieglmeier M."/>
            <person name="Klingl A."/>
            <person name="Woyke T."/>
            <person name="Ryan C.M."/>
            <person name="Banfield J.F."/>
        </authorList>
    </citation>
    <scope>NUCLEOTIDE SEQUENCE [LARGE SCALE GENOMIC DNA]</scope>
</reference>
<proteinExistence type="inferred from homology"/>
<keyword evidence="2 4" id="KW-0689">Ribosomal protein</keyword>
<keyword evidence="3 4" id="KW-0687">Ribonucleoprotein</keyword>
<dbReference type="GO" id="GO:0022625">
    <property type="term" value="C:cytosolic large ribosomal subunit"/>
    <property type="evidence" value="ECO:0007669"/>
    <property type="project" value="TreeGrafter"/>
</dbReference>
<name>A0A2M7XFD6_9BACT</name>
<dbReference type="GO" id="GO:0017148">
    <property type="term" value="P:negative regulation of translation"/>
    <property type="evidence" value="ECO:0007669"/>
    <property type="project" value="TreeGrafter"/>
</dbReference>
<organism evidence="5 6">
    <name type="scientific">Candidatus Uhrbacteria bacterium CG_4_9_14_3_um_filter_41_35</name>
    <dbReference type="NCBI Taxonomy" id="1975034"/>
    <lineage>
        <taxon>Bacteria</taxon>
        <taxon>Candidatus Uhriibacteriota</taxon>
    </lineage>
</organism>
<sequence length="118" mass="13305">MTTVNRDTYKVDATDKTLGRIATDIATHLIGKHKPTYQAHIDAGDVIVVENIAKVKITGKKLNQKQYYRHSGYPGGLTTKVMGAIFAEDPRKVLEFAVSRMLPKNKHRVERMNRLNIS</sequence>
<dbReference type="AlphaFoldDB" id="A0A2M7XFD6"/>
<dbReference type="GO" id="GO:0006412">
    <property type="term" value="P:translation"/>
    <property type="evidence" value="ECO:0007669"/>
    <property type="project" value="UniProtKB-UniRule"/>
</dbReference>
<dbReference type="NCBIfam" id="TIGR01066">
    <property type="entry name" value="rplM_bact"/>
    <property type="match status" value="1"/>
</dbReference>
<evidence type="ECO:0000313" key="5">
    <source>
        <dbReference type="EMBL" id="PJA46575.1"/>
    </source>
</evidence>
<accession>A0A2M7XFD6</accession>
<dbReference type="InterPro" id="IPR036899">
    <property type="entry name" value="Ribosomal_uL13_sf"/>
</dbReference>
<dbReference type="CDD" id="cd00392">
    <property type="entry name" value="Ribosomal_L13"/>
    <property type="match status" value="1"/>
</dbReference>
<comment type="subunit">
    <text evidence="4">Part of the 50S ribosomal subunit.</text>
</comment>
<dbReference type="PANTHER" id="PTHR11545">
    <property type="entry name" value="RIBOSOMAL PROTEIN L13"/>
    <property type="match status" value="1"/>
</dbReference>
<dbReference type="GO" id="GO:0003729">
    <property type="term" value="F:mRNA binding"/>
    <property type="evidence" value="ECO:0007669"/>
    <property type="project" value="TreeGrafter"/>
</dbReference>
<evidence type="ECO:0000256" key="3">
    <source>
        <dbReference type="ARBA" id="ARBA00023274"/>
    </source>
</evidence>
<evidence type="ECO:0000256" key="4">
    <source>
        <dbReference type="HAMAP-Rule" id="MF_01366"/>
    </source>
</evidence>
<comment type="function">
    <text evidence="4">This protein is one of the early assembly proteins of the 50S ribosomal subunit, although it is not seen to bind rRNA by itself. It is important during the early stages of 50S assembly.</text>
</comment>
<dbReference type="SUPFAM" id="SSF52161">
    <property type="entry name" value="Ribosomal protein L13"/>
    <property type="match status" value="1"/>
</dbReference>